<keyword evidence="1" id="KW-0472">Membrane</keyword>
<dbReference type="InterPro" id="IPR045691">
    <property type="entry name" value="DUF6056"/>
</dbReference>
<feature type="transmembrane region" description="Helical" evidence="1">
    <location>
        <begin position="171"/>
        <end position="193"/>
    </location>
</feature>
<feature type="transmembrane region" description="Helical" evidence="1">
    <location>
        <begin position="39"/>
        <end position="65"/>
    </location>
</feature>
<feature type="transmembrane region" description="Helical" evidence="1">
    <location>
        <begin position="355"/>
        <end position="375"/>
    </location>
</feature>
<feature type="transmembrane region" description="Helical" evidence="1">
    <location>
        <begin position="205"/>
        <end position="221"/>
    </location>
</feature>
<keyword evidence="1" id="KW-0812">Transmembrane</keyword>
<feature type="transmembrane region" description="Helical" evidence="1">
    <location>
        <begin position="426"/>
        <end position="447"/>
    </location>
</feature>
<dbReference type="Proteomes" id="UP000324101">
    <property type="component" value="Chromosome"/>
</dbReference>
<dbReference type="Pfam" id="PF19528">
    <property type="entry name" value="DUF6056"/>
    <property type="match status" value="1"/>
</dbReference>
<feature type="transmembrane region" description="Helical" evidence="1">
    <location>
        <begin position="256"/>
        <end position="273"/>
    </location>
</feature>
<dbReference type="EMBL" id="CP029189">
    <property type="protein sequence ID" value="QES58210.1"/>
    <property type="molecule type" value="Genomic_DNA"/>
</dbReference>
<accession>A0A5P2DUJ9</accession>
<sequence length="522" mass="55713">MHRTSHAATRTPLRPRFAAKDWWMSTASTERNRRFVRRLLPVAGGSLVAAAGALVAVGCFLGLYVRPTSDDWCAAWKSRDLGVLGITHDFYATQNGRITNAFLSGLVYGDGFAGTKVLPTVIVVAFTVGLVLLGIVFLRCLGARPPVLLLVAAALAVQAVIYYGGTRSYQVLLWAPATISHTVPSVIGVWALLLGIWTVRRPRDALRTAGFAAAFLIGFAIGTLSESFSLVSGLLAACVGLLAVPRLKLARTWRPFTWCLLWCSGVVCGLVVLTTSPGARWRRAQQPPKESVLSAAELRGTYEDWLHMWDTVTGQWAYLGAAAVGVLLGLGAGLAAPVPAPGQRESGPAVPRKALVALLLLPVLVVVLGSFAVVVGLRSGYGPTGWTYARTWTNYLVPMELALCAYGVLLGLWARRFTAGRGAASWALPAGIVVTAGLALASLAVLVPGVKQLTTATVTRSVAWDAQNSRIRTGAAAGAADLGYRPMHIGNLAEPFFTSDYRRDWVAACVSAWYGIERIHRL</sequence>
<evidence type="ECO:0000313" key="3">
    <source>
        <dbReference type="Proteomes" id="UP000324101"/>
    </source>
</evidence>
<feature type="transmembrane region" description="Helical" evidence="1">
    <location>
        <begin position="147"/>
        <end position="165"/>
    </location>
</feature>
<evidence type="ECO:0000313" key="2">
    <source>
        <dbReference type="EMBL" id="QES58210.1"/>
    </source>
</evidence>
<gene>
    <name evidence="2" type="ORF">DEJ51_32090</name>
</gene>
<dbReference type="AlphaFoldDB" id="A0A5P2DUJ9"/>
<evidence type="ECO:0000256" key="1">
    <source>
        <dbReference type="SAM" id="Phobius"/>
    </source>
</evidence>
<reference evidence="2 3" key="1">
    <citation type="submission" date="2018-05" db="EMBL/GenBank/DDBJ databases">
        <title>Streptomyces venezuelae.</title>
        <authorList>
            <person name="Kim W."/>
            <person name="Lee N."/>
            <person name="Cho B.-K."/>
        </authorList>
    </citation>
    <scope>NUCLEOTIDE SEQUENCE [LARGE SCALE GENOMIC DNA]</scope>
    <source>
        <strain evidence="2 3">ATCC 21018</strain>
    </source>
</reference>
<feature type="transmembrane region" description="Helical" evidence="1">
    <location>
        <begin position="117"/>
        <end position="138"/>
    </location>
</feature>
<name>A0A5P2DUJ9_STRVZ</name>
<feature type="transmembrane region" description="Helical" evidence="1">
    <location>
        <begin position="395"/>
        <end position="414"/>
    </location>
</feature>
<protein>
    <submittedName>
        <fullName evidence="2">Uncharacterized protein</fullName>
    </submittedName>
</protein>
<feature type="transmembrane region" description="Helical" evidence="1">
    <location>
        <begin position="227"/>
        <end position="244"/>
    </location>
</feature>
<proteinExistence type="predicted"/>
<feature type="transmembrane region" description="Helical" evidence="1">
    <location>
        <begin position="316"/>
        <end position="335"/>
    </location>
</feature>
<keyword evidence="1" id="KW-1133">Transmembrane helix</keyword>
<organism evidence="2 3">
    <name type="scientific">Streptomyces venezuelae</name>
    <dbReference type="NCBI Taxonomy" id="54571"/>
    <lineage>
        <taxon>Bacteria</taxon>
        <taxon>Bacillati</taxon>
        <taxon>Actinomycetota</taxon>
        <taxon>Actinomycetes</taxon>
        <taxon>Kitasatosporales</taxon>
        <taxon>Streptomycetaceae</taxon>
        <taxon>Streptomyces</taxon>
    </lineage>
</organism>